<dbReference type="SMART" id="SM00388">
    <property type="entry name" value="HisKA"/>
    <property type="match status" value="1"/>
</dbReference>
<dbReference type="SMART" id="SM00387">
    <property type="entry name" value="HATPase_c"/>
    <property type="match status" value="1"/>
</dbReference>
<evidence type="ECO:0000256" key="5">
    <source>
        <dbReference type="ARBA" id="ARBA00022679"/>
    </source>
</evidence>
<dbReference type="EC" id="2.7.13.3" evidence="3"/>
<feature type="domain" description="HAMP" evidence="12">
    <location>
        <begin position="201"/>
        <end position="254"/>
    </location>
</feature>
<dbReference type="GO" id="GO:0016301">
    <property type="term" value="F:kinase activity"/>
    <property type="evidence" value="ECO:0007669"/>
    <property type="project" value="UniProtKB-KW"/>
</dbReference>
<keyword evidence="4" id="KW-0597">Phosphoprotein</keyword>
<dbReference type="InterPro" id="IPR003661">
    <property type="entry name" value="HisK_dim/P_dom"/>
</dbReference>
<dbReference type="PANTHER" id="PTHR45436">
    <property type="entry name" value="SENSOR HISTIDINE KINASE YKOH"/>
    <property type="match status" value="1"/>
</dbReference>
<comment type="subcellular location">
    <subcellularLocation>
        <location evidence="2">Cell membrane</location>
    </subcellularLocation>
</comment>
<protein>
    <recommendedName>
        <fullName evidence="3">histidine kinase</fullName>
        <ecNumber evidence="3">2.7.13.3</ecNumber>
    </recommendedName>
</protein>
<dbReference type="CDD" id="cd00082">
    <property type="entry name" value="HisKA"/>
    <property type="match status" value="1"/>
</dbReference>
<keyword evidence="9" id="KW-0902">Two-component regulatory system</keyword>
<dbReference type="CDD" id="cd00075">
    <property type="entry name" value="HATPase"/>
    <property type="match status" value="1"/>
</dbReference>
<accession>A0ABN3F079</accession>
<dbReference type="InterPro" id="IPR003660">
    <property type="entry name" value="HAMP_dom"/>
</dbReference>
<keyword evidence="10" id="KW-0472">Membrane</keyword>
<dbReference type="PANTHER" id="PTHR45436:SF5">
    <property type="entry name" value="SENSOR HISTIDINE KINASE TRCS"/>
    <property type="match status" value="1"/>
</dbReference>
<dbReference type="Gene3D" id="3.30.565.10">
    <property type="entry name" value="Histidine kinase-like ATPase, C-terminal domain"/>
    <property type="match status" value="1"/>
</dbReference>
<dbReference type="RefSeq" id="WP_344641236.1">
    <property type="nucleotide sequence ID" value="NZ_BAAATR010000070.1"/>
</dbReference>
<organism evidence="13 14">
    <name type="scientific">Kitasatospora cystarginea</name>
    <dbReference type="NCBI Taxonomy" id="58350"/>
    <lineage>
        <taxon>Bacteria</taxon>
        <taxon>Bacillati</taxon>
        <taxon>Actinomycetota</taxon>
        <taxon>Actinomycetes</taxon>
        <taxon>Kitasatosporales</taxon>
        <taxon>Streptomycetaceae</taxon>
        <taxon>Kitasatospora</taxon>
    </lineage>
</organism>
<dbReference type="Proteomes" id="UP001500305">
    <property type="component" value="Unassembled WGS sequence"/>
</dbReference>
<evidence type="ECO:0000256" key="6">
    <source>
        <dbReference type="ARBA" id="ARBA00022692"/>
    </source>
</evidence>
<dbReference type="CDD" id="cd06225">
    <property type="entry name" value="HAMP"/>
    <property type="match status" value="1"/>
</dbReference>
<keyword evidence="5" id="KW-0808">Transferase</keyword>
<reference evidence="13 14" key="1">
    <citation type="journal article" date="2019" name="Int. J. Syst. Evol. Microbiol.">
        <title>The Global Catalogue of Microorganisms (GCM) 10K type strain sequencing project: providing services to taxonomists for standard genome sequencing and annotation.</title>
        <authorList>
            <consortium name="The Broad Institute Genomics Platform"/>
            <consortium name="The Broad Institute Genome Sequencing Center for Infectious Disease"/>
            <person name="Wu L."/>
            <person name="Ma J."/>
        </authorList>
    </citation>
    <scope>NUCLEOTIDE SEQUENCE [LARGE SCALE GENOMIC DNA]</scope>
    <source>
        <strain evidence="13 14">JCM 7356</strain>
    </source>
</reference>
<evidence type="ECO:0000256" key="8">
    <source>
        <dbReference type="ARBA" id="ARBA00022989"/>
    </source>
</evidence>
<evidence type="ECO:0000256" key="3">
    <source>
        <dbReference type="ARBA" id="ARBA00012438"/>
    </source>
</evidence>
<dbReference type="Gene3D" id="6.10.340.10">
    <property type="match status" value="1"/>
</dbReference>
<evidence type="ECO:0000256" key="10">
    <source>
        <dbReference type="ARBA" id="ARBA00023136"/>
    </source>
</evidence>
<dbReference type="Pfam" id="PF00512">
    <property type="entry name" value="HisKA"/>
    <property type="match status" value="1"/>
</dbReference>
<comment type="caution">
    <text evidence="13">The sequence shown here is derived from an EMBL/GenBank/DDBJ whole genome shotgun (WGS) entry which is preliminary data.</text>
</comment>
<keyword evidence="6" id="KW-0812">Transmembrane</keyword>
<dbReference type="InterPro" id="IPR004358">
    <property type="entry name" value="Sig_transdc_His_kin-like_C"/>
</dbReference>
<feature type="domain" description="Histidine kinase" evidence="11">
    <location>
        <begin position="262"/>
        <end position="478"/>
    </location>
</feature>
<evidence type="ECO:0000256" key="7">
    <source>
        <dbReference type="ARBA" id="ARBA00022777"/>
    </source>
</evidence>
<dbReference type="EMBL" id="BAAATR010000070">
    <property type="protein sequence ID" value="GAA2279769.1"/>
    <property type="molecule type" value="Genomic_DNA"/>
</dbReference>
<dbReference type="Gene3D" id="1.10.287.130">
    <property type="match status" value="1"/>
</dbReference>
<dbReference type="SUPFAM" id="SSF158472">
    <property type="entry name" value="HAMP domain-like"/>
    <property type="match status" value="1"/>
</dbReference>
<sequence length="501" mass="52722">MTTAWRGSLRARLMTGVILLAALGMVAVNAASLLALRLYLIDAADAQLTKARATVEQHVTGRTTPISAADVNSLMPGGAYVVLLDGHGRVVAQTPAQDFSGRPIPRPDLPDPIPDGYARHAVTVSGRGAPTVRYRTLVFSVGTRAMLRTAPGASLEPFSTVVAATSLGPGDDVVYWLVCADAVATLTVLAGIALVGRGVLRVSLRPLRDMAGTATAIADGDLGQRIQVAQQHSELGEVGTALNRAFDARQRSEERLRQFVADASHELRTPLTSIRGWAQLHLHGLARDPELLDRAMLRIESEAARMHAMVEELLLLARLDQGRPLASAPVDLGALAGYAVCDTLVLDPDRPITLDVPGRVMARGDEERLRQVLGNLLNNVLRHTPPGTPAVVAVRALPHEGTVELTVADEGPGMDGETASRVFERFYRGDDSRAPGSGGTGLGLGIVKSIAEAHGGKVSVRTAPGEGSIFTFVLPGCPGLQVGEMGVPPPGGWGRVLGSEP</sequence>
<proteinExistence type="predicted"/>
<dbReference type="PROSITE" id="PS50885">
    <property type="entry name" value="HAMP"/>
    <property type="match status" value="1"/>
</dbReference>
<comment type="catalytic activity">
    <reaction evidence="1">
        <text>ATP + protein L-histidine = ADP + protein N-phospho-L-histidine.</text>
        <dbReference type="EC" id="2.7.13.3"/>
    </reaction>
</comment>
<keyword evidence="14" id="KW-1185">Reference proteome</keyword>
<evidence type="ECO:0000313" key="13">
    <source>
        <dbReference type="EMBL" id="GAA2279769.1"/>
    </source>
</evidence>
<dbReference type="SUPFAM" id="SSF55874">
    <property type="entry name" value="ATPase domain of HSP90 chaperone/DNA topoisomerase II/histidine kinase"/>
    <property type="match status" value="1"/>
</dbReference>
<evidence type="ECO:0000256" key="9">
    <source>
        <dbReference type="ARBA" id="ARBA00023012"/>
    </source>
</evidence>
<evidence type="ECO:0000256" key="4">
    <source>
        <dbReference type="ARBA" id="ARBA00022553"/>
    </source>
</evidence>
<keyword evidence="7 13" id="KW-0418">Kinase</keyword>
<evidence type="ECO:0000259" key="12">
    <source>
        <dbReference type="PROSITE" id="PS50885"/>
    </source>
</evidence>
<name>A0ABN3F079_9ACTN</name>
<evidence type="ECO:0000313" key="14">
    <source>
        <dbReference type="Proteomes" id="UP001500305"/>
    </source>
</evidence>
<dbReference type="Pfam" id="PF00672">
    <property type="entry name" value="HAMP"/>
    <property type="match status" value="1"/>
</dbReference>
<dbReference type="InterPro" id="IPR036890">
    <property type="entry name" value="HATPase_C_sf"/>
</dbReference>
<dbReference type="SUPFAM" id="SSF47384">
    <property type="entry name" value="Homodimeric domain of signal transducing histidine kinase"/>
    <property type="match status" value="1"/>
</dbReference>
<dbReference type="InterPro" id="IPR005467">
    <property type="entry name" value="His_kinase_dom"/>
</dbReference>
<evidence type="ECO:0000256" key="1">
    <source>
        <dbReference type="ARBA" id="ARBA00000085"/>
    </source>
</evidence>
<dbReference type="SMART" id="SM00304">
    <property type="entry name" value="HAMP"/>
    <property type="match status" value="1"/>
</dbReference>
<dbReference type="InterPro" id="IPR036097">
    <property type="entry name" value="HisK_dim/P_sf"/>
</dbReference>
<evidence type="ECO:0000256" key="2">
    <source>
        <dbReference type="ARBA" id="ARBA00004236"/>
    </source>
</evidence>
<dbReference type="PROSITE" id="PS50109">
    <property type="entry name" value="HIS_KIN"/>
    <property type="match status" value="1"/>
</dbReference>
<gene>
    <name evidence="13" type="primary">phoR</name>
    <name evidence="13" type="ORF">GCM10010430_77270</name>
</gene>
<dbReference type="PRINTS" id="PR00344">
    <property type="entry name" value="BCTRLSENSOR"/>
</dbReference>
<evidence type="ECO:0000259" key="11">
    <source>
        <dbReference type="PROSITE" id="PS50109"/>
    </source>
</evidence>
<dbReference type="Pfam" id="PF02518">
    <property type="entry name" value="HATPase_c"/>
    <property type="match status" value="1"/>
</dbReference>
<dbReference type="InterPro" id="IPR050428">
    <property type="entry name" value="TCS_sensor_his_kinase"/>
</dbReference>
<dbReference type="InterPro" id="IPR003594">
    <property type="entry name" value="HATPase_dom"/>
</dbReference>
<keyword evidence="8" id="KW-1133">Transmembrane helix</keyword>